<evidence type="ECO:0000313" key="2">
    <source>
        <dbReference type="Proteomes" id="UP000434342"/>
    </source>
</evidence>
<gene>
    <name evidence="1" type="ORF">FYJ69_03625</name>
</gene>
<evidence type="ECO:0000313" key="1">
    <source>
        <dbReference type="EMBL" id="MST60009.1"/>
    </source>
</evidence>
<sequence length="93" mass="10843">MSDEKTNPFFSRCYPAMEWKLAWTLDGEHWHEAGFPTYEGARDFAHGIMEDQEGNDLLRLAAYRMQQVRLSEFLDVRRSATDVHVLPGHVFGR</sequence>
<comment type="caution">
    <text evidence="1">The sequence shown here is derived from an EMBL/GenBank/DDBJ whole genome shotgun (WGS) entry which is preliminary data.</text>
</comment>
<dbReference type="EMBL" id="VUND01000001">
    <property type="protein sequence ID" value="MST60009.1"/>
    <property type="molecule type" value="Genomic_DNA"/>
</dbReference>
<dbReference type="AlphaFoldDB" id="A0A6N7X9Q7"/>
<accession>A0A6N7X9Q7</accession>
<proteinExistence type="predicted"/>
<organism evidence="1 2">
    <name type="scientific">Parafannyhessea umbonata</name>
    <dbReference type="NCBI Taxonomy" id="604330"/>
    <lineage>
        <taxon>Bacteria</taxon>
        <taxon>Bacillati</taxon>
        <taxon>Actinomycetota</taxon>
        <taxon>Coriobacteriia</taxon>
        <taxon>Coriobacteriales</taxon>
        <taxon>Atopobiaceae</taxon>
        <taxon>Parafannyhessea</taxon>
    </lineage>
</organism>
<dbReference type="RefSeq" id="WP_154540069.1">
    <property type="nucleotide sequence ID" value="NZ_VUND01000001.1"/>
</dbReference>
<dbReference type="Proteomes" id="UP000434342">
    <property type="component" value="Unassembled WGS sequence"/>
</dbReference>
<protein>
    <submittedName>
        <fullName evidence="1">Uncharacterized protein</fullName>
    </submittedName>
</protein>
<reference evidence="1 2" key="1">
    <citation type="submission" date="2019-08" db="EMBL/GenBank/DDBJ databases">
        <title>In-depth cultivation of the pig gut microbiome towards novel bacterial diversity and tailored functional studies.</title>
        <authorList>
            <person name="Wylensek D."/>
            <person name="Hitch T.C.A."/>
            <person name="Clavel T."/>
        </authorList>
    </citation>
    <scope>NUCLEOTIDE SEQUENCE [LARGE SCALE GENOMIC DNA]</scope>
    <source>
        <strain evidence="1 2">WB01_CNA04</strain>
    </source>
</reference>
<name>A0A6N7X9Q7_9ACTN</name>